<protein>
    <recommendedName>
        <fullName evidence="4">DUF4219 domain-containing protein</fullName>
    </recommendedName>
</protein>
<name>A0A445JY24_GLYSO</name>
<proteinExistence type="predicted"/>
<evidence type="ECO:0000313" key="3">
    <source>
        <dbReference type="Proteomes" id="UP000289340"/>
    </source>
</evidence>
<dbReference type="EMBL" id="QZWG01000007">
    <property type="protein sequence ID" value="RZC03405.1"/>
    <property type="molecule type" value="Genomic_DNA"/>
</dbReference>
<feature type="region of interest" description="Disordered" evidence="1">
    <location>
        <begin position="278"/>
        <end position="301"/>
    </location>
</feature>
<evidence type="ECO:0008006" key="4">
    <source>
        <dbReference type="Google" id="ProtNLM"/>
    </source>
</evidence>
<keyword evidence="3" id="KW-1185">Reference proteome</keyword>
<accession>A0A445JY24</accession>
<dbReference type="AlphaFoldDB" id="A0A445JY24"/>
<dbReference type="PANTHER" id="PTHR34676:SF8">
    <property type="entry name" value="TRANSMEMBRANE PROTEIN"/>
    <property type="match status" value="1"/>
</dbReference>
<sequence>MASSNFPFLEGNSINRPFMFNGEGYHYWKTRMQILIEAIDLNIWDAIEVGPFIPTKVVGNVIIEKPREEWNDDERRKVQYNLKAKNIITSALGMDEFFRVSNCKNAKEMWDTLQVTYEGTTDVKRSRINTLIHEYEMFRMFQYETIEDMQKRFTCIVNHLASLGKIFPNEDPINKVLRCLSRQWQPKVTAIAESRNLTNMSLATLFGKLQQHEMELMRLHHHEENDIKRKGITLRTSSSFIQEESDKEDLTETEEDDDDFRLFVKRFNKFLRNKRNKRKSNINTKKKEEDSSLAPSCYESNQPWHMRSDYLVFERRIEKSDKRNLKEKKEKKA</sequence>
<dbReference type="PANTHER" id="PTHR34676">
    <property type="entry name" value="DUF4219 DOMAIN-CONTAINING PROTEIN-RELATED"/>
    <property type="match status" value="1"/>
</dbReference>
<dbReference type="Pfam" id="PF14223">
    <property type="entry name" value="Retrotran_gag_2"/>
    <property type="match status" value="1"/>
</dbReference>
<evidence type="ECO:0000313" key="2">
    <source>
        <dbReference type="EMBL" id="RZC03405.1"/>
    </source>
</evidence>
<reference evidence="2 3" key="1">
    <citation type="submission" date="2018-09" db="EMBL/GenBank/DDBJ databases">
        <title>A high-quality reference genome of wild soybean provides a powerful tool to mine soybean genomes.</title>
        <authorList>
            <person name="Xie M."/>
            <person name="Chung C.Y.L."/>
            <person name="Li M.-W."/>
            <person name="Wong F.-L."/>
            <person name="Chan T.-F."/>
            <person name="Lam H.-M."/>
        </authorList>
    </citation>
    <scope>NUCLEOTIDE SEQUENCE [LARGE SCALE GENOMIC DNA]</scope>
    <source>
        <strain evidence="3">cv. W05</strain>
        <tissue evidence="2">Hypocotyl of etiolated seedlings</tissue>
    </source>
</reference>
<evidence type="ECO:0000256" key="1">
    <source>
        <dbReference type="SAM" id="MobiDB-lite"/>
    </source>
</evidence>
<comment type="caution">
    <text evidence="2">The sequence shown here is derived from an EMBL/GenBank/DDBJ whole genome shotgun (WGS) entry which is preliminary data.</text>
</comment>
<dbReference type="Proteomes" id="UP000289340">
    <property type="component" value="Chromosome 7"/>
</dbReference>
<organism evidence="2 3">
    <name type="scientific">Glycine soja</name>
    <name type="common">Wild soybean</name>
    <dbReference type="NCBI Taxonomy" id="3848"/>
    <lineage>
        <taxon>Eukaryota</taxon>
        <taxon>Viridiplantae</taxon>
        <taxon>Streptophyta</taxon>
        <taxon>Embryophyta</taxon>
        <taxon>Tracheophyta</taxon>
        <taxon>Spermatophyta</taxon>
        <taxon>Magnoliopsida</taxon>
        <taxon>eudicotyledons</taxon>
        <taxon>Gunneridae</taxon>
        <taxon>Pentapetalae</taxon>
        <taxon>rosids</taxon>
        <taxon>fabids</taxon>
        <taxon>Fabales</taxon>
        <taxon>Fabaceae</taxon>
        <taxon>Papilionoideae</taxon>
        <taxon>50 kb inversion clade</taxon>
        <taxon>NPAAA clade</taxon>
        <taxon>indigoferoid/millettioid clade</taxon>
        <taxon>Phaseoleae</taxon>
        <taxon>Glycine</taxon>
        <taxon>Glycine subgen. Soja</taxon>
    </lineage>
</organism>
<gene>
    <name evidence="2" type="ORF">D0Y65_018187</name>
</gene>